<evidence type="ECO:0000256" key="1">
    <source>
        <dbReference type="ARBA" id="ARBA00010189"/>
    </source>
</evidence>
<evidence type="ECO:0000256" key="3">
    <source>
        <dbReference type="ARBA" id="ARBA00022491"/>
    </source>
</evidence>
<dbReference type="InterPro" id="IPR008463">
    <property type="entry name" value="CtsR"/>
</dbReference>
<comment type="similarity">
    <text evidence="1 7">Belongs to the CtsR family.</text>
</comment>
<dbReference type="PIRSF" id="PIRSF010607">
    <property type="entry name" value="Txn_repr_CtsR"/>
    <property type="match status" value="1"/>
</dbReference>
<keyword evidence="11" id="KW-1185">Reference proteome</keyword>
<reference evidence="10 11" key="1">
    <citation type="journal article" date="2021" name="Cell Host Microbe">
        <title>in vivo commensal control of Clostridioides difficile virulence.</title>
        <authorList>
            <person name="Girinathan B.P."/>
            <person name="Dibenedetto N."/>
            <person name="Worley J.N."/>
            <person name="Peltier J."/>
            <person name="Arrieta-Ortiz M.L."/>
            <person name="Rupa Christinal Immanuel S."/>
            <person name="Lavin R."/>
            <person name="Delaney M.L."/>
            <person name="Cummins C."/>
            <person name="Hoffmann M."/>
            <person name="Luo Y."/>
            <person name="Gonzalez-Escalona N."/>
            <person name="Allard M."/>
            <person name="Onderdonk A.B."/>
            <person name="Gerber G.K."/>
            <person name="Sonenshein A.L."/>
            <person name="Baliga N."/>
            <person name="Dupuy B."/>
            <person name="Bry L."/>
        </authorList>
    </citation>
    <scope>NUCLEOTIDE SEQUENCE [LARGE SCALE GENOMIC DNA]</scope>
    <source>
        <strain evidence="10 11">DSM 599</strain>
    </source>
</reference>
<dbReference type="InterPro" id="IPR040465">
    <property type="entry name" value="CtsR_N"/>
</dbReference>
<feature type="domain" description="CtsR N-terminal HTH" evidence="8">
    <location>
        <begin position="4"/>
        <end position="74"/>
    </location>
</feature>
<evidence type="ECO:0000256" key="4">
    <source>
        <dbReference type="ARBA" id="ARBA00023015"/>
    </source>
</evidence>
<evidence type="ECO:0000259" key="8">
    <source>
        <dbReference type="Pfam" id="PF05848"/>
    </source>
</evidence>
<dbReference type="Pfam" id="PF17727">
    <property type="entry name" value="CtsR_C"/>
    <property type="match status" value="1"/>
</dbReference>
<name>A0ABS7KVR2_CLOSR</name>
<feature type="domain" description="CtsR C-terminal dimerization" evidence="9">
    <location>
        <begin position="83"/>
        <end position="147"/>
    </location>
</feature>
<dbReference type="InterPro" id="IPR041473">
    <property type="entry name" value="CtsR_C"/>
</dbReference>
<evidence type="ECO:0000256" key="2">
    <source>
        <dbReference type="ARBA" id="ARBA00014129"/>
    </source>
</evidence>
<protein>
    <recommendedName>
        <fullName evidence="2 7">Transcriptional regulator CtsR</fullName>
    </recommendedName>
</protein>
<keyword evidence="3 7" id="KW-0678">Repressor</keyword>
<proteinExistence type="inferred from homology"/>
<keyword evidence="5 7" id="KW-0238">DNA-binding</keyword>
<evidence type="ECO:0000259" key="9">
    <source>
        <dbReference type="Pfam" id="PF17727"/>
    </source>
</evidence>
<dbReference type="Gene3D" id="1.10.1200.150">
    <property type="entry name" value="Transcriptional regulator CtsR, C-terminal domain"/>
    <property type="match status" value="1"/>
</dbReference>
<dbReference type="RefSeq" id="WP_204596640.1">
    <property type="nucleotide sequence ID" value="NZ_JAFBDA010000035.1"/>
</dbReference>
<gene>
    <name evidence="10" type="ORF">K5V21_04960</name>
</gene>
<evidence type="ECO:0000313" key="11">
    <source>
        <dbReference type="Proteomes" id="UP001299068"/>
    </source>
</evidence>
<dbReference type="EMBL" id="JAIKTU010000003">
    <property type="protein sequence ID" value="MBY0754804.1"/>
    <property type="molecule type" value="Genomic_DNA"/>
</dbReference>
<evidence type="ECO:0000256" key="7">
    <source>
        <dbReference type="PIRNR" id="PIRNR010607"/>
    </source>
</evidence>
<dbReference type="InterPro" id="IPR041902">
    <property type="entry name" value="CtsR_N_sf"/>
</dbReference>
<evidence type="ECO:0000313" key="10">
    <source>
        <dbReference type="EMBL" id="MBY0754804.1"/>
    </source>
</evidence>
<sequence length="151" mass="17421">MARLTDIIEKFIKEMINEDKDNKVLIQRNELADQFRCAPSQINYVLSTRFTYAKGYVIESRRGGGGYIAIKRIEHKCPVSRKKLLNESIGDGITYHNTIALLDNLLETEIINKKEYELIKISVNDKTLKDVDNKNKVRSDILKGMMMVLIE</sequence>
<dbReference type="Proteomes" id="UP001299068">
    <property type="component" value="Unassembled WGS sequence"/>
</dbReference>
<comment type="caution">
    <text evidence="10">The sequence shown here is derived from an EMBL/GenBank/DDBJ whole genome shotgun (WGS) entry which is preliminary data.</text>
</comment>
<evidence type="ECO:0000256" key="5">
    <source>
        <dbReference type="ARBA" id="ARBA00023125"/>
    </source>
</evidence>
<accession>A0ABS7KVR2</accession>
<organism evidence="10 11">
    <name type="scientific">Clostridium sardiniense</name>
    <name type="common">Clostridium absonum</name>
    <dbReference type="NCBI Taxonomy" id="29369"/>
    <lineage>
        <taxon>Bacteria</taxon>
        <taxon>Bacillati</taxon>
        <taxon>Bacillota</taxon>
        <taxon>Clostridia</taxon>
        <taxon>Eubacteriales</taxon>
        <taxon>Clostridiaceae</taxon>
        <taxon>Clostridium</taxon>
    </lineage>
</organism>
<evidence type="ECO:0000256" key="6">
    <source>
        <dbReference type="ARBA" id="ARBA00023163"/>
    </source>
</evidence>
<dbReference type="Pfam" id="PF05848">
    <property type="entry name" value="CtsR"/>
    <property type="match status" value="1"/>
</dbReference>
<keyword evidence="4 7" id="KW-0805">Transcription regulation</keyword>
<keyword evidence="6 7" id="KW-0804">Transcription</keyword>
<dbReference type="InterPro" id="IPR041908">
    <property type="entry name" value="CtsR_C_sf"/>
</dbReference>
<dbReference type="Gene3D" id="3.30.56.130">
    <property type="entry name" value="Transcriptional regulator CtsR, winged HTH domain"/>
    <property type="match status" value="1"/>
</dbReference>